<proteinExistence type="predicted"/>
<evidence type="ECO:0000256" key="3">
    <source>
        <dbReference type="SAM" id="Phobius"/>
    </source>
</evidence>
<reference evidence="5 6" key="1">
    <citation type="journal article" date="2015" name="Nature">
        <title>rRNA introns, odd ribosomes, and small enigmatic genomes across a large radiation of phyla.</title>
        <authorList>
            <person name="Brown C.T."/>
            <person name="Hug L.A."/>
            <person name="Thomas B.C."/>
            <person name="Sharon I."/>
            <person name="Castelle C.J."/>
            <person name="Singh A."/>
            <person name="Wilkins M.J."/>
            <person name="Williams K.H."/>
            <person name="Banfield J.F."/>
        </authorList>
    </citation>
    <scope>NUCLEOTIDE SEQUENCE [LARGE SCALE GENOMIC DNA]</scope>
</reference>
<feature type="compositionally biased region" description="Low complexity" evidence="2">
    <location>
        <begin position="524"/>
        <end position="534"/>
    </location>
</feature>
<dbReference type="InterPro" id="IPR003961">
    <property type="entry name" value="FN3_dom"/>
</dbReference>
<dbReference type="Gene3D" id="2.60.40.1120">
    <property type="entry name" value="Carboxypeptidase-like, regulatory domain"/>
    <property type="match status" value="1"/>
</dbReference>
<dbReference type="STRING" id="1619100.UT34_C0001G0511"/>
<name>A0A0G0Q7P3_9BACT</name>
<sequence length="2636" mass="277596">MMIPQGSSTKESLFVRLKTAPKWLSFFLLFIILVVTPITILFLDNFIKPAQSWFDNAWEYRKPVDISYTGAPLSNYDVLVSVDTQTLIGENKIQADCDDIRFVDSDDTTQLQYWIETGCNTTDTQIWVRVPDVPDGGTSIYMYYGNGSAANAEEVWNQNIYTLSSVACPAGWVRNIAADGKLLRGGAVYGITGGSTSHSHSNASCATGAPVGATGSGGNAGSVSSANASHTHTGATVTVETASNVIPPFRDLLLCGSSDFSLKSGLISMFSGTIPSGWTRFTDLDDKFVKSEATAGGSGGSETHTHSFTGGTLTSSAGTINSTSTAFASGGTVTTSGSYTLHTFTSTGTFTAYGSGNVDVLVVGGGGGGYAVTGAGRGGGGGQVKEQTVAVSAGTGYVATVGAGGAAHYAGTASSFSSLISSAPGQGAAGGFASGSGYAGGAQYTDYDCYAPNCVSTGGGGGAGGAGGGGANGRGGLGGTGVYSNIMGAYYGGGGGGGVNTEAEQSGWTGGWGQHGGGRGRGSGTPSTAGTANTGAGGGGGGNTSSYGKAGGSGIIVVRYPTALSNIFASIHTHTTNNGTTSSANNLPPYQDILFASKDADGSIPTGTIMIVDSVPPLGWNRISALDDKFPRGAAVSGGTGGSSTHSHSLDITTGVPSATTSSGANSVSLAGATHTHSCSATTDSQSSLPPYFDVLFAQKNDNTAYGVSATIGAEASNVPAAPVTVAAEALSTSSIRWNFIDSSYNETGFKIVDSFGAVKADCPTPNISYCDETGLSVNTQYTRYVIAYNANGDSDAAYDTIRYTLANTPTLSVSSVTAGGINVVTTGVTNLGVDGTALFYNCIPEDCDPALSQWIIDDQVNFTGLSMNTQYTFSVVARNGDGVETAESDPVVVYTVAEVPDVYVSSLATNQISLDISNGANLSSDSSGIYFECVSQNCPAGGNEWVSVLPYSFTGLQPNTLYTFKAKVRNGDALETLFSPDLPVYTSVYVPSMTASPVDMDTVKVTVSPNSNPSNVEYSIFETIKSRYVTALGTLSVTPEWNIYLNWNSENGVEVSGFNPGELATFFIIARNGDSVEVNAASNVSTYTLWDTPTDLTGSSTGPNTIRWAFINPNGAGLGVRVYDGNGNIMVDCPSFESPYCDETGLNPNSSYTRKVKVYNANTESAFSTTDTEVTKAAVPSLTNVTAGLGTIAFGTNLNSNPDGTEIAVYEINSGKYVDPVTGTLVVNPTWFARSASDSDISITGLLPNTQYSLETKARNSVGVETLYSVPVDIYTHATGPTLTSITSVSNTSLRITINTQSNPVGTQYAVHETTTNKFVDTSTGLLADTPAWGDYTQWGSGSGLILSGLSANVRYTFEVKAQNNDGVETGYSPVVSRYTRANTPALTSLIPSSSSVLVAVVDSASNPASTEFQLREEASGLNIDVSNGTLTSSTSTSWGTYVEVGEGSGLGLTGLSPNTLYSIKARARNGENVVTDFSVILSKYTHALVPAAPTVTQVSSDTVNVKVQPNGNPSNTEFALYNSTTSVYMDVDGSTSVTPVWAVYNSWGGSNGLNVSGLSSGTAYQFVSKARNGDGVETSFSLGEDFVVSLNAPTIGTPTLLSSSSIQWNFTDNEANDHGYRVFDENGVQKVECVGAAGSSCTEYGLVPNTQYTRKIAAYNTNGRSDFSQTVSIYTPAAQPVVASASASSTSQLNVKIGNGLNPLNTKYLLTETVSGLYVDYSTGDLSTTESWGTYSNFGGSNGVTIRDLFANAQYSFAVKARNEELLVTGNSSIVEVYTLAVVPASPNVTALSESKIKVIVDNGGNPEVTTFALKDVSSGLYFNFASGAWQLSKAWGSYTNWGRDTGFEIPGLGINTQYEYAVYTRNGDNIESAVSQATSAYTLAAIPGKAVMSQNTINSSLLALSSNGNPSTTEFSVVEVSSNRFIDPRTGELVSTSKWGRASEFGASRGVQLKNLSPGGKYEFVVKARNGDGVETAPSQSLVNYTLAAVPGVLTANTVTVRAVRISIDTELNDPSVEYSIYEESSRRYLDKSTGLLIDNVVWGTYSEFGGSNGITIYGLSPVTDYSFRINARNAAGVQTGLGTRRILGTNAIIENVPLGLELRLKENGNIDPTEDVGSQRGVKDIRVMKGEFIIADVPVEFNANRDWSEAVITNYEGKVVINLPDDTGFVGTYTMYVPKDETNRFKLCTKAESIEDVNSDCAGSVIFSGPYPQTIEINGKEVEVSVSVINGVSYWVVKGLTGTGGLGEKVESNGEVVEEPEDNEPPVEEEPEPTPVTGNQNPVIVRVVQNVVNSVTQAAPEQAAQAIDGVKIALDNTVGTLPEPQLTVVTATTTAATVTIGLAALGGGFSSLPYYVVQISLSILSFLGFRKRGKPYGYVYDSVTKEPLSRAIVRIYDINDKLAWTDVTDVYGAFNVELPKGRYKLLVKKGGYKYPTELIKGMIDYPLEPIYKGDLIRLSRKEDLNVIIPLDPLKVDRSRALSISARSRISFLLKLLHFVVFMSGLIFAIYAVTRYQTTMNFIIICLYIPAVIMLFSTLFGNRVKFGEIRDVKGKTVPNLVIAIKELKFDRYVGKRITDRLGRYRFIMYKGAYELELVSSEYKVVKYEDGSGVINISEKGSKVIAKDITVRRK</sequence>
<feature type="transmembrane region" description="Helical" evidence="3">
    <location>
        <begin position="2522"/>
        <end position="2543"/>
    </location>
</feature>
<dbReference type="Gene3D" id="2.60.40.10">
    <property type="entry name" value="Immunoglobulins"/>
    <property type="match status" value="2"/>
</dbReference>
<feature type="transmembrane region" description="Helical" evidence="3">
    <location>
        <begin position="2495"/>
        <end position="2516"/>
    </location>
</feature>
<dbReference type="SUPFAM" id="SSF49464">
    <property type="entry name" value="Carboxypeptidase regulatory domain-like"/>
    <property type="match status" value="1"/>
</dbReference>
<dbReference type="PATRIC" id="fig|1619100.3.peg.518"/>
<feature type="domain" description="Fibronectin type-III" evidence="4">
    <location>
        <begin position="1491"/>
        <end position="1593"/>
    </location>
</feature>
<feature type="domain" description="Fibronectin type-III" evidence="4">
    <location>
        <begin position="1281"/>
        <end position="1384"/>
    </location>
</feature>
<dbReference type="EMBL" id="LBWK01000001">
    <property type="protein sequence ID" value="KKR06470.1"/>
    <property type="molecule type" value="Genomic_DNA"/>
</dbReference>
<evidence type="ECO:0000256" key="2">
    <source>
        <dbReference type="SAM" id="MobiDB-lite"/>
    </source>
</evidence>
<feature type="compositionally biased region" description="Gly residues" evidence="2">
    <location>
        <begin position="508"/>
        <end position="523"/>
    </location>
</feature>
<feature type="region of interest" description="Disordered" evidence="2">
    <location>
        <begin position="634"/>
        <end position="658"/>
    </location>
</feature>
<dbReference type="InterPro" id="IPR018765">
    <property type="entry name" value="DUF2341"/>
</dbReference>
<dbReference type="Proteomes" id="UP000034799">
    <property type="component" value="Unassembled WGS sequence"/>
</dbReference>
<keyword evidence="3" id="KW-0812">Transmembrane</keyword>
<feature type="compositionally biased region" description="Acidic residues" evidence="2">
    <location>
        <begin position="2260"/>
        <end position="2276"/>
    </location>
</feature>
<feature type="region of interest" description="Disordered" evidence="2">
    <location>
        <begin position="2250"/>
        <end position="2283"/>
    </location>
</feature>
<dbReference type="InterPro" id="IPR049304">
    <property type="entry name" value="Gly_rich_dom"/>
</dbReference>
<evidence type="ECO:0000313" key="5">
    <source>
        <dbReference type="EMBL" id="KKR06470.1"/>
    </source>
</evidence>
<feature type="domain" description="Fibronectin type-III" evidence="4">
    <location>
        <begin position="1594"/>
        <end position="1680"/>
    </location>
</feature>
<keyword evidence="1" id="KW-0677">Repeat</keyword>
<feature type="region of interest" description="Disordered" evidence="2">
    <location>
        <begin position="508"/>
        <end position="542"/>
    </location>
</feature>
<evidence type="ECO:0000313" key="6">
    <source>
        <dbReference type="Proteomes" id="UP000034799"/>
    </source>
</evidence>
<dbReference type="Pfam" id="PF10102">
    <property type="entry name" value="DUF2341"/>
    <property type="match status" value="1"/>
</dbReference>
<organism evidence="5 6">
    <name type="scientific">candidate division WS6 bacterium GW2011_GWF2_39_15</name>
    <dbReference type="NCBI Taxonomy" id="1619100"/>
    <lineage>
        <taxon>Bacteria</taxon>
        <taxon>Candidatus Dojkabacteria</taxon>
    </lineage>
</organism>
<dbReference type="InterPro" id="IPR008969">
    <property type="entry name" value="CarboxyPept-like_regulatory"/>
</dbReference>
<gene>
    <name evidence="5" type="ORF">UT34_C0001G0511</name>
</gene>
<keyword evidence="3" id="KW-1133">Transmembrane helix</keyword>
<dbReference type="Pfam" id="PF21722">
    <property type="entry name" value="Gly_rich_2"/>
    <property type="match status" value="1"/>
</dbReference>
<dbReference type="PANTHER" id="PTHR13817:SF73">
    <property type="entry name" value="FIBRONECTIN TYPE-III DOMAIN-CONTAINING PROTEIN"/>
    <property type="match status" value="1"/>
</dbReference>
<accession>A0A0G0Q7P3</accession>
<dbReference type="SUPFAM" id="SSF49265">
    <property type="entry name" value="Fibronectin type III"/>
    <property type="match status" value="6"/>
</dbReference>
<evidence type="ECO:0000256" key="1">
    <source>
        <dbReference type="ARBA" id="ARBA00022737"/>
    </source>
</evidence>
<comment type="caution">
    <text evidence="5">The sequence shown here is derived from an EMBL/GenBank/DDBJ whole genome shotgun (WGS) entry which is preliminary data.</text>
</comment>
<dbReference type="PROSITE" id="PS50853">
    <property type="entry name" value="FN3"/>
    <property type="match status" value="3"/>
</dbReference>
<protein>
    <recommendedName>
        <fullName evidence="4">Fibronectin type-III domain-containing protein</fullName>
    </recommendedName>
</protein>
<dbReference type="InterPro" id="IPR036116">
    <property type="entry name" value="FN3_sf"/>
</dbReference>
<feature type="transmembrane region" description="Helical" evidence="3">
    <location>
        <begin position="23"/>
        <end position="43"/>
    </location>
</feature>
<dbReference type="PANTHER" id="PTHR13817">
    <property type="entry name" value="TITIN"/>
    <property type="match status" value="1"/>
</dbReference>
<dbReference type="SMART" id="SM00060">
    <property type="entry name" value="FN3"/>
    <property type="match status" value="14"/>
</dbReference>
<keyword evidence="3" id="KW-0472">Membrane</keyword>
<feature type="transmembrane region" description="Helical" evidence="3">
    <location>
        <begin position="2356"/>
        <end position="2373"/>
    </location>
</feature>
<dbReference type="InterPro" id="IPR050964">
    <property type="entry name" value="Striated_Muscle_Regulatory"/>
</dbReference>
<evidence type="ECO:0000259" key="4">
    <source>
        <dbReference type="PROSITE" id="PS50853"/>
    </source>
</evidence>
<dbReference type="InterPro" id="IPR013783">
    <property type="entry name" value="Ig-like_fold"/>
</dbReference>
<dbReference type="CDD" id="cd00063">
    <property type="entry name" value="FN3"/>
    <property type="match status" value="2"/>
</dbReference>